<feature type="region of interest" description="Disordered" evidence="1">
    <location>
        <begin position="77"/>
        <end position="120"/>
    </location>
</feature>
<dbReference type="OrthoDB" id="6147870at2759"/>
<name>A0A8C2ZXX8_CYCLU</name>
<organism evidence="2 3">
    <name type="scientific">Cyclopterus lumpus</name>
    <name type="common">Lumpsucker</name>
    <dbReference type="NCBI Taxonomy" id="8103"/>
    <lineage>
        <taxon>Eukaryota</taxon>
        <taxon>Metazoa</taxon>
        <taxon>Chordata</taxon>
        <taxon>Craniata</taxon>
        <taxon>Vertebrata</taxon>
        <taxon>Euteleostomi</taxon>
        <taxon>Actinopterygii</taxon>
        <taxon>Neopterygii</taxon>
        <taxon>Teleostei</taxon>
        <taxon>Neoteleostei</taxon>
        <taxon>Acanthomorphata</taxon>
        <taxon>Eupercaria</taxon>
        <taxon>Perciformes</taxon>
        <taxon>Cottioidei</taxon>
        <taxon>Cottales</taxon>
        <taxon>Cyclopteridae</taxon>
        <taxon>Cyclopterus</taxon>
    </lineage>
</organism>
<dbReference type="PANTHER" id="PTHR14554:SF1">
    <property type="entry name" value="CHROMOSOME 11 OPEN READING FRAME 98"/>
    <property type="match status" value="1"/>
</dbReference>
<reference evidence="2" key="2">
    <citation type="submission" date="2025-09" db="UniProtKB">
        <authorList>
            <consortium name="Ensembl"/>
        </authorList>
    </citation>
    <scope>IDENTIFICATION</scope>
</reference>
<keyword evidence="3" id="KW-1185">Reference proteome</keyword>
<evidence type="ECO:0000256" key="1">
    <source>
        <dbReference type="SAM" id="MobiDB-lite"/>
    </source>
</evidence>
<dbReference type="InterPro" id="IPR037691">
    <property type="entry name" value="C11orf98"/>
</dbReference>
<dbReference type="PANTHER" id="PTHR14554">
    <property type="entry name" value="GENE, 49416-RELATED"/>
    <property type="match status" value="1"/>
</dbReference>
<dbReference type="GeneID" id="117726158"/>
<dbReference type="Proteomes" id="UP000694565">
    <property type="component" value="Unplaced"/>
</dbReference>
<dbReference type="Pfam" id="PF17719">
    <property type="entry name" value="DUF5564"/>
    <property type="match status" value="1"/>
</dbReference>
<evidence type="ECO:0000313" key="3">
    <source>
        <dbReference type="Proteomes" id="UP000694565"/>
    </source>
</evidence>
<dbReference type="GeneTree" id="ENSGT00390000002615"/>
<reference evidence="2" key="1">
    <citation type="submission" date="2025-08" db="UniProtKB">
        <authorList>
            <consortium name="Ensembl"/>
        </authorList>
    </citation>
    <scope>IDENTIFICATION</scope>
</reference>
<dbReference type="AlphaFoldDB" id="A0A8C2ZXX8"/>
<protein>
    <submittedName>
        <fullName evidence="2">Chromosome 11 open reading frame 98</fullName>
    </submittedName>
</protein>
<proteinExistence type="predicted"/>
<accession>A0A8C2ZXX8</accession>
<sequence>MAPGGKINRPKTELGDNLFKRRRVLSREKRKRHLIVGAVVDEGLITIHHLKKRTSSQRANITLSGKKKRKLLKQLQNMKQDEARTEVQAAPTKKKPDSSPMTQKKRTAGCQEDIEMNDVE</sequence>
<gene>
    <name evidence="2" type="primary">c23h11orf98</name>
</gene>
<dbReference type="RefSeq" id="XP_034382151.1">
    <property type="nucleotide sequence ID" value="XM_034526260.1"/>
</dbReference>
<evidence type="ECO:0000313" key="2">
    <source>
        <dbReference type="Ensembl" id="ENSCLMP00005033093.1"/>
    </source>
</evidence>
<dbReference type="Ensembl" id="ENSCLMT00005034478.1">
    <property type="protein sequence ID" value="ENSCLMP00005033093.1"/>
    <property type="gene ID" value="ENSCLMG00005015905.1"/>
</dbReference>